<dbReference type="EMBL" id="QXFV01001072">
    <property type="protein sequence ID" value="KAE9016097.1"/>
    <property type="molecule type" value="Genomic_DNA"/>
</dbReference>
<dbReference type="Proteomes" id="UP000435112">
    <property type="component" value="Unassembled WGS sequence"/>
</dbReference>
<evidence type="ECO:0000313" key="1">
    <source>
        <dbReference type="EMBL" id="KAE9010498.1"/>
    </source>
</evidence>
<protein>
    <submittedName>
        <fullName evidence="2">Uncharacterized protein</fullName>
    </submittedName>
</protein>
<dbReference type="AlphaFoldDB" id="A0A6A3LDY7"/>
<evidence type="ECO:0000313" key="4">
    <source>
        <dbReference type="Proteomes" id="UP000429607"/>
    </source>
</evidence>
<dbReference type="OrthoDB" id="126674at2759"/>
<evidence type="ECO:0000313" key="2">
    <source>
        <dbReference type="EMBL" id="KAE9016097.1"/>
    </source>
</evidence>
<proteinExistence type="predicted"/>
<evidence type="ECO:0000313" key="3">
    <source>
        <dbReference type="EMBL" id="KAE9334649.1"/>
    </source>
</evidence>
<organism evidence="2 4">
    <name type="scientific">Phytophthora rubi</name>
    <dbReference type="NCBI Taxonomy" id="129364"/>
    <lineage>
        <taxon>Eukaryota</taxon>
        <taxon>Sar</taxon>
        <taxon>Stramenopiles</taxon>
        <taxon>Oomycota</taxon>
        <taxon>Peronosporomycetes</taxon>
        <taxon>Peronosporales</taxon>
        <taxon>Peronosporaceae</taxon>
        <taxon>Phytophthora</taxon>
    </lineage>
</organism>
<dbReference type="EMBL" id="QXFU01001109">
    <property type="protein sequence ID" value="KAE9010498.1"/>
    <property type="molecule type" value="Genomic_DNA"/>
</dbReference>
<dbReference type="Proteomes" id="UP000429607">
    <property type="component" value="Unassembled WGS sequence"/>
</dbReference>
<evidence type="ECO:0000313" key="5">
    <source>
        <dbReference type="Proteomes" id="UP000434957"/>
    </source>
</evidence>
<comment type="caution">
    <text evidence="2">The sequence shown here is derived from an EMBL/GenBank/DDBJ whole genome shotgun (WGS) entry which is preliminary data.</text>
</comment>
<evidence type="ECO:0000313" key="6">
    <source>
        <dbReference type="Proteomes" id="UP000435112"/>
    </source>
</evidence>
<accession>A0A6A3LDY7</accession>
<reference evidence="4 6" key="1">
    <citation type="submission" date="2018-09" db="EMBL/GenBank/DDBJ databases">
        <title>Genomic investigation of the strawberry pathogen Phytophthora fragariae indicates pathogenicity is determined by transcriptional variation in three key races.</title>
        <authorList>
            <person name="Adams T.M."/>
            <person name="Armitage A.D."/>
            <person name="Sobczyk M.K."/>
            <person name="Bates H.J."/>
            <person name="Dunwell J.M."/>
            <person name="Nellist C.F."/>
            <person name="Harrison R.J."/>
        </authorList>
    </citation>
    <scope>NUCLEOTIDE SEQUENCE [LARGE SCALE GENOMIC DNA]</scope>
    <source>
        <strain evidence="2 4">SCRP249</strain>
        <strain evidence="1 6">SCRP324</strain>
        <strain evidence="3 5">SCRP333</strain>
    </source>
</reference>
<name>A0A6A3LDY7_9STRA</name>
<dbReference type="Proteomes" id="UP000434957">
    <property type="component" value="Unassembled WGS sequence"/>
</dbReference>
<dbReference type="EMBL" id="QXFT01000847">
    <property type="protein sequence ID" value="KAE9334649.1"/>
    <property type="molecule type" value="Genomic_DNA"/>
</dbReference>
<gene>
    <name evidence="2" type="ORF">PR001_g14733</name>
    <name evidence="1" type="ORF">PR002_g15331</name>
    <name evidence="3" type="ORF">PR003_g13422</name>
</gene>
<keyword evidence="5" id="KW-1185">Reference proteome</keyword>
<sequence>MWFADTVLNLDDDVLTATLFMHFPDMLRLCEESPFITKVRKILAELNIGESELLAWSVTITRAFVTSPASTATAADDVEEKHPPALVDLIKRQSEHIDGLILQSKRLGERMLAVESQLCTLTTTPAVDSACSDMSLTVAEQPSPLATKATRSKKKRAQSLSAFWFEWFTAEQ</sequence>